<evidence type="ECO:0000313" key="2">
    <source>
        <dbReference type="Proteomes" id="UP000789702"/>
    </source>
</evidence>
<feature type="non-terminal residue" evidence="1">
    <location>
        <position position="1"/>
    </location>
</feature>
<name>A0ACA9LV63_9GLOM</name>
<accession>A0ACA9LV63</accession>
<organism evidence="1 2">
    <name type="scientific">Dentiscutata heterogama</name>
    <dbReference type="NCBI Taxonomy" id="1316150"/>
    <lineage>
        <taxon>Eukaryota</taxon>
        <taxon>Fungi</taxon>
        <taxon>Fungi incertae sedis</taxon>
        <taxon>Mucoromycota</taxon>
        <taxon>Glomeromycotina</taxon>
        <taxon>Glomeromycetes</taxon>
        <taxon>Diversisporales</taxon>
        <taxon>Gigasporaceae</taxon>
        <taxon>Dentiscutata</taxon>
    </lineage>
</organism>
<evidence type="ECO:0000313" key="1">
    <source>
        <dbReference type="EMBL" id="CAG8548230.1"/>
    </source>
</evidence>
<sequence>LEKVLCSSIKTASDIANEYKDLQSQERDDLNSKKHKLEAKVGYKDSEITSLGAKDRWHKWGYEIKSENLLQNYWDNECFKTKMQDRSIQPRLLTPPPLLPKPFALIGGLLRYSCKHCVNAPKIKNL</sequence>
<reference evidence="1" key="1">
    <citation type="submission" date="2021-06" db="EMBL/GenBank/DDBJ databases">
        <authorList>
            <person name="Kallberg Y."/>
            <person name="Tangrot J."/>
            <person name="Rosling A."/>
        </authorList>
    </citation>
    <scope>NUCLEOTIDE SEQUENCE</scope>
    <source>
        <strain evidence="1">IL203A</strain>
    </source>
</reference>
<comment type="caution">
    <text evidence="1">The sequence shown here is derived from an EMBL/GenBank/DDBJ whole genome shotgun (WGS) entry which is preliminary data.</text>
</comment>
<keyword evidence="2" id="KW-1185">Reference proteome</keyword>
<proteinExistence type="predicted"/>
<dbReference type="Proteomes" id="UP000789702">
    <property type="component" value="Unassembled WGS sequence"/>
</dbReference>
<gene>
    <name evidence="1" type="ORF">DHETER_LOCUS5107</name>
</gene>
<dbReference type="EMBL" id="CAJVPU010005473">
    <property type="protein sequence ID" value="CAG8548230.1"/>
    <property type="molecule type" value="Genomic_DNA"/>
</dbReference>
<protein>
    <submittedName>
        <fullName evidence="1">3584_t:CDS:1</fullName>
    </submittedName>
</protein>